<protein>
    <submittedName>
        <fullName evidence="1">Uncharacterized protein</fullName>
    </submittedName>
</protein>
<organism evidence="1 2">
    <name type="scientific">Aspergillus thermomutatus</name>
    <name type="common">Neosartorya pseudofischeri</name>
    <dbReference type="NCBI Taxonomy" id="41047"/>
    <lineage>
        <taxon>Eukaryota</taxon>
        <taxon>Fungi</taxon>
        <taxon>Dikarya</taxon>
        <taxon>Ascomycota</taxon>
        <taxon>Pezizomycotina</taxon>
        <taxon>Eurotiomycetes</taxon>
        <taxon>Eurotiomycetidae</taxon>
        <taxon>Eurotiales</taxon>
        <taxon>Aspergillaceae</taxon>
        <taxon>Aspergillus</taxon>
        <taxon>Aspergillus subgen. Fumigati</taxon>
    </lineage>
</organism>
<dbReference type="OrthoDB" id="5429794at2759"/>
<dbReference type="AlphaFoldDB" id="A0A397GVC3"/>
<dbReference type="GeneID" id="38129591"/>
<sequence length="202" mass="22011">MVSESSWPADYALMDPDLEGMQRVTASLADWRLDVYGQLSPILLRLNEERQSLKRGTSSTDRSLDELFSTISALCDTVQIITQLGASSMPSRNAFPEEPQPSGQGTLMLALTAVCMSIEIYELLAAGPEDKALLFQGVNDPDRRDSIFGSSFERHCEGSSVQNFPSAVHRPPSHTTGRAGRATKLDSEIDCTNMSPTVAKKA</sequence>
<dbReference type="EMBL" id="NKHU02000113">
    <property type="protein sequence ID" value="RHZ54249.1"/>
    <property type="molecule type" value="Genomic_DNA"/>
</dbReference>
<evidence type="ECO:0000313" key="2">
    <source>
        <dbReference type="Proteomes" id="UP000215305"/>
    </source>
</evidence>
<gene>
    <name evidence="1" type="ORF">CDV56_107617</name>
</gene>
<name>A0A397GVC3_ASPTH</name>
<dbReference type="Proteomes" id="UP000215305">
    <property type="component" value="Unassembled WGS sequence"/>
</dbReference>
<proteinExistence type="predicted"/>
<dbReference type="RefSeq" id="XP_026613923.1">
    <property type="nucleotide sequence ID" value="XM_026761236.1"/>
</dbReference>
<accession>A0A397GVC3</accession>
<keyword evidence="2" id="KW-1185">Reference proteome</keyword>
<dbReference type="VEuPathDB" id="FungiDB:CDV56_107617"/>
<evidence type="ECO:0000313" key="1">
    <source>
        <dbReference type="EMBL" id="RHZ54249.1"/>
    </source>
</evidence>
<comment type="caution">
    <text evidence="1">The sequence shown here is derived from an EMBL/GenBank/DDBJ whole genome shotgun (WGS) entry which is preliminary data.</text>
</comment>
<reference evidence="1" key="1">
    <citation type="submission" date="2018-08" db="EMBL/GenBank/DDBJ databases">
        <title>Draft genome sequence of azole-resistant Aspergillus thermomutatus (Neosartorya pseudofischeri) strain HMR AF 39, isolated from a human nasal aspirate.</title>
        <authorList>
            <person name="Parent-Michaud M."/>
            <person name="Dufresne P.J."/>
            <person name="Fournier E."/>
            <person name="Martineau C."/>
            <person name="Moreira S."/>
            <person name="Perkins V."/>
            <person name="De Repentigny L."/>
            <person name="Dufresne S.F."/>
        </authorList>
    </citation>
    <scope>NUCLEOTIDE SEQUENCE [LARGE SCALE GENOMIC DNA]</scope>
    <source>
        <strain evidence="1">HMR AF 39</strain>
    </source>
</reference>